<gene>
    <name evidence="10" type="ORF">JYZ213_LOCUS1103</name>
</gene>
<sequence length="350" mass="40286">MSNTTVNNTIGIVNDNQAYLIALIMFLNKTISQYGLGLIMINGNIGSIFTIIVFSQSAFHKSPCAMYFIASSFAQFFTFNFALFTRMLHYGYDVHTLNTNLWYCKIRFYLFYIFVAIPRYNIIMASIDRYFASSRNALRRQWSSPKIAIRLIISNVIFWCVMYIQVIIFYNISTGICWFQSGAYGMFFSIYIAVESGIVPILLLFIFGLLTANNVHKTRQRIEPTGTTHGGRHIQGSKTSRKDAQLHKMLANQILVFIILNMPNPCFLVYKAFTLNTSKSVLRSTIEEFAGNMTYGLIHLGFSLTFINFIISSDMFRKEFLQVIRVNIFRQHPIRVSTVDRDNNKDSQVK</sequence>
<evidence type="ECO:0000256" key="8">
    <source>
        <dbReference type="SAM" id="Phobius"/>
    </source>
</evidence>
<dbReference type="Gene3D" id="1.20.1070.10">
    <property type="entry name" value="Rhodopsin 7-helix transmembrane proteins"/>
    <property type="match status" value="1"/>
</dbReference>
<evidence type="ECO:0000313" key="10">
    <source>
        <dbReference type="EMBL" id="CAF0729869.1"/>
    </source>
</evidence>
<evidence type="ECO:0000259" key="9">
    <source>
        <dbReference type="PROSITE" id="PS50262"/>
    </source>
</evidence>
<evidence type="ECO:0000256" key="4">
    <source>
        <dbReference type="ARBA" id="ARBA00023040"/>
    </source>
</evidence>
<feature type="transmembrane region" description="Helical" evidence="8">
    <location>
        <begin position="190"/>
        <end position="212"/>
    </location>
</feature>
<dbReference type="PANTHER" id="PTHR24243">
    <property type="entry name" value="G-PROTEIN COUPLED RECEPTOR"/>
    <property type="match status" value="1"/>
</dbReference>
<dbReference type="Pfam" id="PF00001">
    <property type="entry name" value="7tm_1"/>
    <property type="match status" value="1"/>
</dbReference>
<evidence type="ECO:0000256" key="2">
    <source>
        <dbReference type="ARBA" id="ARBA00022692"/>
    </source>
</evidence>
<keyword evidence="5 8" id="KW-0472">Membrane</keyword>
<evidence type="ECO:0000256" key="1">
    <source>
        <dbReference type="ARBA" id="ARBA00004141"/>
    </source>
</evidence>
<organism evidence="10 11">
    <name type="scientific">Adineta steineri</name>
    <dbReference type="NCBI Taxonomy" id="433720"/>
    <lineage>
        <taxon>Eukaryota</taxon>
        <taxon>Metazoa</taxon>
        <taxon>Spiralia</taxon>
        <taxon>Gnathifera</taxon>
        <taxon>Rotifera</taxon>
        <taxon>Eurotatoria</taxon>
        <taxon>Bdelloidea</taxon>
        <taxon>Adinetida</taxon>
        <taxon>Adinetidae</taxon>
        <taxon>Adineta</taxon>
    </lineage>
</organism>
<accession>A0A813N0D8</accession>
<proteinExistence type="predicted"/>
<feature type="transmembrane region" description="Helical" evidence="8">
    <location>
        <begin position="34"/>
        <end position="54"/>
    </location>
</feature>
<evidence type="ECO:0000313" key="11">
    <source>
        <dbReference type="Proteomes" id="UP000663845"/>
    </source>
</evidence>
<feature type="transmembrane region" description="Helical" evidence="8">
    <location>
        <begin position="293"/>
        <end position="311"/>
    </location>
</feature>
<dbReference type="EMBL" id="CAJNOG010000005">
    <property type="protein sequence ID" value="CAF0729869.1"/>
    <property type="molecule type" value="Genomic_DNA"/>
</dbReference>
<dbReference type="InterPro" id="IPR017452">
    <property type="entry name" value="GPCR_Rhodpsn_7TM"/>
</dbReference>
<keyword evidence="4" id="KW-0297">G-protein coupled receptor</keyword>
<comment type="subcellular location">
    <subcellularLocation>
        <location evidence="1">Membrane</location>
        <topology evidence="1">Multi-pass membrane protein</topology>
    </subcellularLocation>
</comment>
<name>A0A813N0D8_9BILA</name>
<dbReference type="PROSITE" id="PS50262">
    <property type="entry name" value="G_PROTEIN_RECEP_F1_2"/>
    <property type="match status" value="1"/>
</dbReference>
<keyword evidence="3 8" id="KW-1133">Transmembrane helix</keyword>
<evidence type="ECO:0000256" key="7">
    <source>
        <dbReference type="ARBA" id="ARBA00023224"/>
    </source>
</evidence>
<feature type="transmembrane region" description="Helical" evidence="8">
    <location>
        <begin position="66"/>
        <end position="88"/>
    </location>
</feature>
<feature type="transmembrane region" description="Helical" evidence="8">
    <location>
        <begin position="250"/>
        <end position="273"/>
    </location>
</feature>
<comment type="caution">
    <text evidence="10">The sequence shown here is derived from an EMBL/GenBank/DDBJ whole genome shotgun (WGS) entry which is preliminary data.</text>
</comment>
<protein>
    <recommendedName>
        <fullName evidence="9">G-protein coupled receptors family 1 profile domain-containing protein</fullName>
    </recommendedName>
</protein>
<dbReference type="Proteomes" id="UP000663845">
    <property type="component" value="Unassembled WGS sequence"/>
</dbReference>
<evidence type="ECO:0000256" key="6">
    <source>
        <dbReference type="ARBA" id="ARBA00023170"/>
    </source>
</evidence>
<reference evidence="10" key="1">
    <citation type="submission" date="2021-02" db="EMBL/GenBank/DDBJ databases">
        <authorList>
            <person name="Nowell W R."/>
        </authorList>
    </citation>
    <scope>NUCLEOTIDE SEQUENCE</scope>
</reference>
<evidence type="ECO:0000256" key="3">
    <source>
        <dbReference type="ARBA" id="ARBA00022989"/>
    </source>
</evidence>
<feature type="transmembrane region" description="Helical" evidence="8">
    <location>
        <begin position="147"/>
        <end position="170"/>
    </location>
</feature>
<dbReference type="InterPro" id="IPR000276">
    <property type="entry name" value="GPCR_Rhodpsn"/>
</dbReference>
<dbReference type="SUPFAM" id="SSF81321">
    <property type="entry name" value="Family A G protein-coupled receptor-like"/>
    <property type="match status" value="1"/>
</dbReference>
<evidence type="ECO:0000256" key="5">
    <source>
        <dbReference type="ARBA" id="ARBA00023136"/>
    </source>
</evidence>
<keyword evidence="7" id="KW-0807">Transducer</keyword>
<feature type="domain" description="G-protein coupled receptors family 1 profile" evidence="9">
    <location>
        <begin position="46"/>
        <end position="312"/>
    </location>
</feature>
<dbReference type="GO" id="GO:0004930">
    <property type="term" value="F:G protein-coupled receptor activity"/>
    <property type="evidence" value="ECO:0007669"/>
    <property type="project" value="UniProtKB-KW"/>
</dbReference>
<dbReference type="AlphaFoldDB" id="A0A813N0D8"/>
<dbReference type="PANTHER" id="PTHR24243:SF230">
    <property type="entry name" value="G-PROTEIN COUPLED RECEPTORS FAMILY 1 PROFILE DOMAIN-CONTAINING PROTEIN"/>
    <property type="match status" value="1"/>
</dbReference>
<feature type="transmembrane region" description="Helical" evidence="8">
    <location>
        <begin position="108"/>
        <end position="127"/>
    </location>
</feature>
<keyword evidence="6" id="KW-0675">Receptor</keyword>
<keyword evidence="2 8" id="KW-0812">Transmembrane</keyword>
<dbReference type="GO" id="GO:0005886">
    <property type="term" value="C:plasma membrane"/>
    <property type="evidence" value="ECO:0007669"/>
    <property type="project" value="TreeGrafter"/>
</dbReference>